<dbReference type="AlphaFoldDB" id="A0A1J7GK41"/>
<dbReference type="STRING" id="3871.A0A1J7GK41"/>
<dbReference type="GO" id="GO:0003844">
    <property type="term" value="F:1,4-alpha-glucan branching enzyme activity"/>
    <property type="evidence" value="ECO:0007669"/>
    <property type="project" value="TreeGrafter"/>
</dbReference>
<evidence type="ECO:0000313" key="3">
    <source>
        <dbReference type="EMBL" id="OIW00774.1"/>
    </source>
</evidence>
<reference evidence="3 4" key="1">
    <citation type="journal article" date="2017" name="Plant Biotechnol. J.">
        <title>A comprehensive draft genome sequence for lupin (Lupinus angustifolius), an emerging health food: insights into plant-microbe interactions and legume evolution.</title>
        <authorList>
            <person name="Hane J.K."/>
            <person name="Ming Y."/>
            <person name="Kamphuis L.G."/>
            <person name="Nelson M.N."/>
            <person name="Garg G."/>
            <person name="Atkins C.A."/>
            <person name="Bayer P.E."/>
            <person name="Bravo A."/>
            <person name="Bringans S."/>
            <person name="Cannon S."/>
            <person name="Edwards D."/>
            <person name="Foley R."/>
            <person name="Gao L.L."/>
            <person name="Harrison M.J."/>
            <person name="Huang W."/>
            <person name="Hurgobin B."/>
            <person name="Li S."/>
            <person name="Liu C.W."/>
            <person name="McGrath A."/>
            <person name="Morahan G."/>
            <person name="Murray J."/>
            <person name="Weller J."/>
            <person name="Jian J."/>
            <person name="Singh K.B."/>
        </authorList>
    </citation>
    <scope>NUCLEOTIDE SEQUENCE [LARGE SCALE GENOMIC DNA]</scope>
    <source>
        <strain evidence="4">cv. Tanjil</strain>
        <tissue evidence="3">Whole plant</tissue>
    </source>
</reference>
<evidence type="ECO:0000313" key="4">
    <source>
        <dbReference type="Proteomes" id="UP000188354"/>
    </source>
</evidence>
<dbReference type="EMBL" id="CM007372">
    <property type="protein sequence ID" value="OIW00774.1"/>
    <property type="molecule type" value="Genomic_DNA"/>
</dbReference>
<dbReference type="OMA" id="DEMVWNE"/>
<sequence>MLKEVEERMEHRMVEKMEKHMMEFAGKTLFVKVSSDSNSTSSEYDKVLIPEDQENKYNNDEAARSYVEDEDVHGSVVSSLIEVDTHTQAETTSVSVDKKLKIESDAVKPKIIPPPDTRKKIYEIDPFLQPHCEHFDFRCEHFDFRYAQYKRLHAEIDKYEGGLDAFSRGYKKFGFIHSVTCITDREWALGAKTTTLIEDFNRWNPSIDEMVWNEFCLWEIFLPNNVDGSLEIPHGSRVKIRMTTLNSCLDQVLYTCS</sequence>
<dbReference type="Proteomes" id="UP000188354">
    <property type="component" value="Chromosome LG12"/>
</dbReference>
<evidence type="ECO:0000256" key="1">
    <source>
        <dbReference type="SAM" id="MobiDB-lite"/>
    </source>
</evidence>
<evidence type="ECO:0000259" key="2">
    <source>
        <dbReference type="Pfam" id="PF02922"/>
    </source>
</evidence>
<feature type="region of interest" description="Disordered" evidence="1">
    <location>
        <begin position="35"/>
        <end position="57"/>
    </location>
</feature>
<organism evidence="3 4">
    <name type="scientific">Lupinus angustifolius</name>
    <name type="common">Narrow-leaved blue lupine</name>
    <dbReference type="NCBI Taxonomy" id="3871"/>
    <lineage>
        <taxon>Eukaryota</taxon>
        <taxon>Viridiplantae</taxon>
        <taxon>Streptophyta</taxon>
        <taxon>Embryophyta</taxon>
        <taxon>Tracheophyta</taxon>
        <taxon>Spermatophyta</taxon>
        <taxon>Magnoliopsida</taxon>
        <taxon>eudicotyledons</taxon>
        <taxon>Gunneridae</taxon>
        <taxon>Pentapetalae</taxon>
        <taxon>rosids</taxon>
        <taxon>fabids</taxon>
        <taxon>Fabales</taxon>
        <taxon>Fabaceae</taxon>
        <taxon>Papilionoideae</taxon>
        <taxon>50 kb inversion clade</taxon>
        <taxon>genistoids sensu lato</taxon>
        <taxon>core genistoids</taxon>
        <taxon>Genisteae</taxon>
        <taxon>Lupinus</taxon>
    </lineage>
</organism>
<dbReference type="SUPFAM" id="SSF81296">
    <property type="entry name" value="E set domains"/>
    <property type="match status" value="1"/>
</dbReference>
<proteinExistence type="predicted"/>
<dbReference type="InterPro" id="IPR014756">
    <property type="entry name" value="Ig_E-set"/>
</dbReference>
<dbReference type="Gramene" id="OIW00774">
    <property type="protein sequence ID" value="OIW00774"/>
    <property type="gene ID" value="TanjilG_22273"/>
</dbReference>
<dbReference type="PANTHER" id="PTHR43651:SF3">
    <property type="entry name" value="1,4-ALPHA-GLUCAN-BRANCHING ENZYME"/>
    <property type="match status" value="1"/>
</dbReference>
<dbReference type="GO" id="GO:0004553">
    <property type="term" value="F:hydrolase activity, hydrolyzing O-glycosyl compounds"/>
    <property type="evidence" value="ECO:0007669"/>
    <property type="project" value="InterPro"/>
</dbReference>
<dbReference type="Gene3D" id="3.20.20.80">
    <property type="entry name" value="Glycosidases"/>
    <property type="match status" value="1"/>
</dbReference>
<dbReference type="InterPro" id="IPR013783">
    <property type="entry name" value="Ig-like_fold"/>
</dbReference>
<dbReference type="Gene3D" id="2.60.40.10">
    <property type="entry name" value="Immunoglobulins"/>
    <property type="match status" value="1"/>
</dbReference>
<dbReference type="Pfam" id="PF02922">
    <property type="entry name" value="CBM_48"/>
    <property type="match status" value="1"/>
</dbReference>
<dbReference type="PANTHER" id="PTHR43651">
    <property type="entry name" value="1,4-ALPHA-GLUCAN-BRANCHING ENZYME"/>
    <property type="match status" value="1"/>
</dbReference>
<dbReference type="GO" id="GO:0005737">
    <property type="term" value="C:cytoplasm"/>
    <property type="evidence" value="ECO:0007669"/>
    <property type="project" value="TreeGrafter"/>
</dbReference>
<feature type="compositionally biased region" description="Basic and acidic residues" evidence="1">
    <location>
        <begin position="43"/>
        <end position="57"/>
    </location>
</feature>
<name>A0A1J7GK41_LUPAN</name>
<protein>
    <recommendedName>
        <fullName evidence="2">Glycoside hydrolase family 13 N-terminal domain-containing protein</fullName>
    </recommendedName>
</protein>
<feature type="domain" description="Glycoside hydrolase family 13 N-terminal" evidence="2">
    <location>
        <begin position="182"/>
        <end position="245"/>
    </location>
</feature>
<accession>A0A1J7GK41</accession>
<gene>
    <name evidence="3" type="ORF">TanjilG_22273</name>
</gene>
<keyword evidence="4" id="KW-1185">Reference proteome</keyword>
<dbReference type="GO" id="GO:0005982">
    <property type="term" value="P:starch metabolic process"/>
    <property type="evidence" value="ECO:0007669"/>
    <property type="project" value="TreeGrafter"/>
</dbReference>
<dbReference type="InterPro" id="IPR004193">
    <property type="entry name" value="Glyco_hydro_13_N"/>
</dbReference>